<dbReference type="SUPFAM" id="SSF46785">
    <property type="entry name" value="Winged helix' DNA-binding domain"/>
    <property type="match status" value="1"/>
</dbReference>
<keyword evidence="2" id="KW-0678">Repressor</keyword>
<dbReference type="GeneID" id="31742724"/>
<comment type="caution">
    <text evidence="8">The sequence shown here is derived from an EMBL/GenBank/DDBJ whole genome shotgun (WGS) entry which is preliminary data.</text>
</comment>
<dbReference type="GO" id="GO:0003700">
    <property type="term" value="F:DNA-binding transcription factor activity"/>
    <property type="evidence" value="ECO:0007669"/>
    <property type="project" value="InterPro"/>
</dbReference>
<sequence length="155" mass="17736">MEVEKLSEEKIADKAAKIIRAHGLKRTPQRLKILIYLMTHHNHPTAEMIFNDISLSDEKTGIATVYNTLNTFVDLGFVIEINNGSDGSTHYDFFAKPHFHVICTNCGKIADVEYTNFDKIESKMRQETEKQTGYITRSSHIKIYGLCPDCQKLKK</sequence>
<comment type="similarity">
    <text evidence="1">Belongs to the Fur family.</text>
</comment>
<organism evidence="8 10">
    <name type="scientific">Lactobacillus jensenii</name>
    <dbReference type="NCBI Taxonomy" id="109790"/>
    <lineage>
        <taxon>Bacteria</taxon>
        <taxon>Bacillati</taxon>
        <taxon>Bacillota</taxon>
        <taxon>Bacilli</taxon>
        <taxon>Lactobacillales</taxon>
        <taxon>Lactobacillaceae</taxon>
        <taxon>Lactobacillus</taxon>
    </lineage>
</organism>
<evidence type="ECO:0000313" key="8">
    <source>
        <dbReference type="EMBL" id="KAA9321059.1"/>
    </source>
</evidence>
<keyword evidence="6" id="KW-0804">Transcription</keyword>
<name>A0A5N1I718_LACJE</name>
<dbReference type="Gene3D" id="1.10.10.10">
    <property type="entry name" value="Winged helix-like DNA-binding domain superfamily/Winged helix DNA-binding domain"/>
    <property type="match status" value="1"/>
</dbReference>
<keyword evidence="11" id="KW-1185">Reference proteome</keyword>
<dbReference type="GO" id="GO:0045892">
    <property type="term" value="P:negative regulation of DNA-templated transcription"/>
    <property type="evidence" value="ECO:0007669"/>
    <property type="project" value="TreeGrafter"/>
</dbReference>
<dbReference type="Gene3D" id="3.30.1490.190">
    <property type="match status" value="1"/>
</dbReference>
<evidence type="ECO:0000313" key="10">
    <source>
        <dbReference type="Proteomes" id="UP000327236"/>
    </source>
</evidence>
<evidence type="ECO:0000256" key="4">
    <source>
        <dbReference type="ARBA" id="ARBA00023015"/>
    </source>
</evidence>
<keyword evidence="7" id="KW-0479">Metal-binding</keyword>
<comment type="cofactor">
    <cofactor evidence="7">
        <name>Zn(2+)</name>
        <dbReference type="ChEBI" id="CHEBI:29105"/>
    </cofactor>
    <text evidence="7">Binds 1 zinc ion per subunit.</text>
</comment>
<evidence type="ECO:0000313" key="11">
    <source>
        <dbReference type="Proteomes" id="UP001385848"/>
    </source>
</evidence>
<dbReference type="InterPro" id="IPR043135">
    <property type="entry name" value="Fur_C"/>
</dbReference>
<evidence type="ECO:0000256" key="7">
    <source>
        <dbReference type="PIRSR" id="PIRSR602481-1"/>
    </source>
</evidence>
<keyword evidence="5" id="KW-0238">DNA-binding</keyword>
<proteinExistence type="inferred from homology"/>
<evidence type="ECO:0000313" key="9">
    <source>
        <dbReference type="EMBL" id="MEL0564511.1"/>
    </source>
</evidence>
<feature type="binding site" evidence="7">
    <location>
        <position position="147"/>
    </location>
    <ligand>
        <name>Zn(2+)</name>
        <dbReference type="ChEBI" id="CHEBI:29105"/>
    </ligand>
</feature>
<dbReference type="AlphaFoldDB" id="A0A5N1I718"/>
<accession>A0A5N1I718</accession>
<dbReference type="RefSeq" id="WP_006584982.1">
    <property type="nucleotide sequence ID" value="NZ_CATOUV010000001.1"/>
</dbReference>
<feature type="binding site" evidence="7">
    <location>
        <position position="106"/>
    </location>
    <ligand>
        <name>Zn(2+)</name>
        <dbReference type="ChEBI" id="CHEBI:29105"/>
    </ligand>
</feature>
<evidence type="ECO:0000256" key="3">
    <source>
        <dbReference type="ARBA" id="ARBA00022833"/>
    </source>
</evidence>
<dbReference type="PANTHER" id="PTHR33202:SF8">
    <property type="entry name" value="PEROXIDE-RESPONSIVE REPRESSOR PERR"/>
    <property type="match status" value="1"/>
</dbReference>
<keyword evidence="3 7" id="KW-0862">Zinc</keyword>
<gene>
    <name evidence="9" type="ORF">AAC431_01040</name>
    <name evidence="8" type="ORF">F6H94_07090</name>
</gene>
<evidence type="ECO:0000256" key="2">
    <source>
        <dbReference type="ARBA" id="ARBA00022491"/>
    </source>
</evidence>
<evidence type="ECO:0000256" key="1">
    <source>
        <dbReference type="ARBA" id="ARBA00007957"/>
    </source>
</evidence>
<dbReference type="EMBL" id="JBBVUL010000001">
    <property type="protein sequence ID" value="MEL0564511.1"/>
    <property type="molecule type" value="Genomic_DNA"/>
</dbReference>
<dbReference type="Proteomes" id="UP000327236">
    <property type="component" value="Unassembled WGS sequence"/>
</dbReference>
<dbReference type="OrthoDB" id="8659436at2"/>
<dbReference type="Pfam" id="PF01475">
    <property type="entry name" value="FUR"/>
    <property type="match status" value="1"/>
</dbReference>
<feature type="binding site" evidence="7">
    <location>
        <position position="150"/>
    </location>
    <ligand>
        <name>Zn(2+)</name>
        <dbReference type="ChEBI" id="CHEBI:29105"/>
    </ligand>
</feature>
<dbReference type="InterPro" id="IPR036390">
    <property type="entry name" value="WH_DNA-bd_sf"/>
</dbReference>
<reference evidence="8 10" key="1">
    <citation type="submission" date="2019-09" db="EMBL/GenBank/DDBJ databases">
        <title>Draft genome sequence assemblies of isolates from the urinary tract.</title>
        <authorList>
            <person name="Mores C.R."/>
            <person name="Putonti C."/>
            <person name="Wolfe A.J."/>
        </authorList>
    </citation>
    <scope>NUCLEOTIDE SEQUENCE [LARGE SCALE GENOMIC DNA]</scope>
    <source>
        <strain evidence="8 10">UMB246</strain>
    </source>
</reference>
<dbReference type="GO" id="GO:0008270">
    <property type="term" value="F:zinc ion binding"/>
    <property type="evidence" value="ECO:0007669"/>
    <property type="project" value="TreeGrafter"/>
</dbReference>
<dbReference type="KEGG" id="lje:BUE77_03270"/>
<evidence type="ECO:0000256" key="5">
    <source>
        <dbReference type="ARBA" id="ARBA00023125"/>
    </source>
</evidence>
<dbReference type="Proteomes" id="UP001385848">
    <property type="component" value="Unassembled WGS sequence"/>
</dbReference>
<dbReference type="CDD" id="cd07153">
    <property type="entry name" value="Fur_like"/>
    <property type="match status" value="1"/>
</dbReference>
<evidence type="ECO:0000256" key="6">
    <source>
        <dbReference type="ARBA" id="ARBA00023163"/>
    </source>
</evidence>
<dbReference type="GO" id="GO:0000976">
    <property type="term" value="F:transcription cis-regulatory region binding"/>
    <property type="evidence" value="ECO:0007669"/>
    <property type="project" value="TreeGrafter"/>
</dbReference>
<protein>
    <submittedName>
        <fullName evidence="9">Fur family transcriptional regulator</fullName>
    </submittedName>
    <submittedName>
        <fullName evidence="8">Transcriptional repressor</fullName>
    </submittedName>
</protein>
<dbReference type="InterPro" id="IPR002481">
    <property type="entry name" value="FUR"/>
</dbReference>
<dbReference type="PANTHER" id="PTHR33202">
    <property type="entry name" value="ZINC UPTAKE REGULATION PROTEIN"/>
    <property type="match status" value="1"/>
</dbReference>
<reference evidence="9 11" key="2">
    <citation type="submission" date="2024-04" db="EMBL/GenBank/DDBJ databases">
        <title>Three lactobacilli isolated from voided urine samples from females with type 2 diabetes.</title>
        <authorList>
            <person name="Kula A."/>
            <person name="Stegman N."/>
            <person name="Putonti C."/>
        </authorList>
    </citation>
    <scope>NUCLEOTIDE SEQUENCE [LARGE SCALE GENOMIC DNA]</scope>
    <source>
        <strain evidence="9 11">1855</strain>
    </source>
</reference>
<dbReference type="EMBL" id="VYWW01000034">
    <property type="protein sequence ID" value="KAA9321059.1"/>
    <property type="molecule type" value="Genomic_DNA"/>
</dbReference>
<feature type="binding site" evidence="7">
    <location>
        <position position="103"/>
    </location>
    <ligand>
        <name>Zn(2+)</name>
        <dbReference type="ChEBI" id="CHEBI:29105"/>
    </ligand>
</feature>
<dbReference type="GO" id="GO:1900376">
    <property type="term" value="P:regulation of secondary metabolite biosynthetic process"/>
    <property type="evidence" value="ECO:0007669"/>
    <property type="project" value="TreeGrafter"/>
</dbReference>
<dbReference type="InterPro" id="IPR036388">
    <property type="entry name" value="WH-like_DNA-bd_sf"/>
</dbReference>
<keyword evidence="4" id="KW-0805">Transcription regulation</keyword>